<protein>
    <recommendedName>
        <fullName evidence="3">Small CPxCG-related zinc finger protein</fullName>
    </recommendedName>
</protein>
<dbReference type="Proteomes" id="UP000054387">
    <property type="component" value="Unassembled WGS sequence"/>
</dbReference>
<dbReference type="InterPro" id="IPR055998">
    <property type="entry name" value="DUF7576"/>
</dbReference>
<organism evidence="1 2">
    <name type="scientific">Haloprofundus marisrubri</name>
    <dbReference type="NCBI Taxonomy" id="1514971"/>
    <lineage>
        <taxon>Archaea</taxon>
        <taxon>Methanobacteriati</taxon>
        <taxon>Methanobacteriota</taxon>
        <taxon>Stenosarchaea group</taxon>
        <taxon>Halobacteria</taxon>
        <taxon>Halobacteriales</taxon>
        <taxon>Haloferacaceae</taxon>
        <taxon>Haloprofundus</taxon>
    </lineage>
</organism>
<dbReference type="RefSeq" id="WP_058581745.1">
    <property type="nucleotide sequence ID" value="NZ_LOPU01000018.1"/>
</dbReference>
<comment type="caution">
    <text evidence="1">The sequence shown here is derived from an EMBL/GenBank/DDBJ whole genome shotgun (WGS) entry which is preliminary data.</text>
</comment>
<evidence type="ECO:0008006" key="3">
    <source>
        <dbReference type="Google" id="ProtNLM"/>
    </source>
</evidence>
<dbReference type="OrthoDB" id="169264at2157"/>
<dbReference type="AlphaFoldDB" id="A0A0W1RAB6"/>
<dbReference type="STRING" id="1514971.AUR64_12555"/>
<dbReference type="Pfam" id="PF24461">
    <property type="entry name" value="DUF7576"/>
    <property type="match status" value="1"/>
</dbReference>
<name>A0A0W1RAB6_9EURY</name>
<accession>A0A0W1RAB6</accession>
<gene>
    <name evidence="1" type="ORF">AUR64_12555</name>
</gene>
<proteinExistence type="predicted"/>
<reference evidence="1 2" key="1">
    <citation type="submission" date="2015-12" db="EMBL/GenBank/DDBJ databases">
        <title>Haloprofundus marisrubri gen. nov., sp. nov., an extremely halophilic archaeon isolated from the Discovery deep brine-seawater interface in the Red Sea.</title>
        <authorList>
            <person name="Zhang G."/>
            <person name="Stingl U."/>
            <person name="Rashid M."/>
        </authorList>
    </citation>
    <scope>NUCLEOTIDE SEQUENCE [LARGE SCALE GENOMIC DNA]</scope>
    <source>
        <strain evidence="1 2">SB9</strain>
    </source>
</reference>
<evidence type="ECO:0000313" key="1">
    <source>
        <dbReference type="EMBL" id="KTG10392.1"/>
    </source>
</evidence>
<dbReference type="EMBL" id="LOPU01000018">
    <property type="protein sequence ID" value="KTG10392.1"/>
    <property type="molecule type" value="Genomic_DNA"/>
</dbReference>
<sequence length="61" mass="6756">MVDPTSSLGDDVDEENAPECATCGEKIVQSPTHRVVTWVEDGTVQHRHFCSDDCRESYDAS</sequence>
<keyword evidence="2" id="KW-1185">Reference proteome</keyword>
<evidence type="ECO:0000313" key="2">
    <source>
        <dbReference type="Proteomes" id="UP000054387"/>
    </source>
</evidence>
<dbReference type="GO" id="GO:0008270">
    <property type="term" value="F:zinc ion binding"/>
    <property type="evidence" value="ECO:0007669"/>
    <property type="project" value="InterPro"/>
</dbReference>